<reference evidence="3" key="1">
    <citation type="submission" date="2017-04" db="EMBL/GenBank/DDBJ databases">
        <authorList>
            <person name="Varghese N."/>
            <person name="Submissions S."/>
        </authorList>
    </citation>
    <scope>NUCLEOTIDE SEQUENCE [LARGE SCALE GENOMIC DNA]</scope>
    <source>
        <strain evidence="3">DSM 44073</strain>
    </source>
</reference>
<evidence type="ECO:0000313" key="3">
    <source>
        <dbReference type="Proteomes" id="UP000192840"/>
    </source>
</evidence>
<evidence type="ECO:0000313" key="2">
    <source>
        <dbReference type="EMBL" id="SMC72062.1"/>
    </source>
</evidence>
<gene>
    <name evidence="2" type="ORF">SAMN05660733_01492</name>
</gene>
<proteinExistence type="predicted"/>
<keyword evidence="3" id="KW-1185">Reference proteome</keyword>
<evidence type="ECO:0000256" key="1">
    <source>
        <dbReference type="SAM" id="MobiDB-lite"/>
    </source>
</evidence>
<feature type="region of interest" description="Disordered" evidence="1">
    <location>
        <begin position="107"/>
        <end position="129"/>
    </location>
</feature>
<organism evidence="2 3">
    <name type="scientific">Lentzea albidocapillata</name>
    <dbReference type="NCBI Taxonomy" id="40571"/>
    <lineage>
        <taxon>Bacteria</taxon>
        <taxon>Bacillati</taxon>
        <taxon>Actinomycetota</taxon>
        <taxon>Actinomycetes</taxon>
        <taxon>Pseudonocardiales</taxon>
        <taxon>Pseudonocardiaceae</taxon>
        <taxon>Lentzea</taxon>
    </lineage>
</organism>
<dbReference type="Proteomes" id="UP000192840">
    <property type="component" value="Unassembled WGS sequence"/>
</dbReference>
<dbReference type="AlphaFoldDB" id="A0A1W2BHB1"/>
<sequence>MVVMRKSETVWRSRDAFEGRNSGDSAPAWVTLTALEPCVTGRSSNRRCPLMRTCTRMWVTLSRTAGISAAGTPKGYQMHSRRLLFPVPIGPCTRKIDEPSFRVCHSPPTHNSTFSTTKPMPTPHLRRLNDSGTYRAVGVHDRVTR</sequence>
<name>A0A1W2BHB1_9PSEU</name>
<accession>A0A1W2BHB1</accession>
<feature type="compositionally biased region" description="Polar residues" evidence="1">
    <location>
        <begin position="108"/>
        <end position="119"/>
    </location>
</feature>
<dbReference type="EMBL" id="FWYC01000004">
    <property type="protein sequence ID" value="SMC72062.1"/>
    <property type="molecule type" value="Genomic_DNA"/>
</dbReference>
<protein>
    <submittedName>
        <fullName evidence="2">Uncharacterized protein</fullName>
    </submittedName>
</protein>